<evidence type="ECO:0000313" key="3">
    <source>
        <dbReference type="Proteomes" id="UP000321926"/>
    </source>
</evidence>
<feature type="domain" description="HNH nuclease" evidence="1">
    <location>
        <begin position="71"/>
        <end position="121"/>
    </location>
</feature>
<organism evidence="2 3">
    <name type="scientific">Pontibacter qinzhouensis</name>
    <dbReference type="NCBI Taxonomy" id="2603253"/>
    <lineage>
        <taxon>Bacteria</taxon>
        <taxon>Pseudomonadati</taxon>
        <taxon>Bacteroidota</taxon>
        <taxon>Cytophagia</taxon>
        <taxon>Cytophagales</taxon>
        <taxon>Hymenobacteraceae</taxon>
        <taxon>Pontibacter</taxon>
    </lineage>
</organism>
<dbReference type="AlphaFoldDB" id="A0A5C8J1K6"/>
<sequence>MRDKVLILNQDFSAIAVCSIQKAFVLVYLDKAETVSNNHDAVLHTISKSFPVPSIIRLQRYVRVPYYGISLSRHNVLRRDNYKCQYCGTIKNLTLDHLIPRSRGGETNWQNLVTACMRCNTRKGDRTPEEAGLKLLTKPKRPSLLSFLQLHIDTHNQDWRLYLGMEHS</sequence>
<dbReference type="InterPro" id="IPR052892">
    <property type="entry name" value="NA-targeting_endonuclease"/>
</dbReference>
<gene>
    <name evidence="2" type="ORF">FVR03_21030</name>
</gene>
<keyword evidence="2" id="KW-0378">Hydrolase</keyword>
<dbReference type="Proteomes" id="UP000321926">
    <property type="component" value="Unassembled WGS sequence"/>
</dbReference>
<evidence type="ECO:0000313" key="2">
    <source>
        <dbReference type="EMBL" id="TXK27892.1"/>
    </source>
</evidence>
<dbReference type="PANTHER" id="PTHR33877:SF2">
    <property type="entry name" value="OS07G0170200 PROTEIN"/>
    <property type="match status" value="1"/>
</dbReference>
<dbReference type="SMART" id="SM00507">
    <property type="entry name" value="HNHc"/>
    <property type="match status" value="1"/>
</dbReference>
<dbReference type="GO" id="GO:0004519">
    <property type="term" value="F:endonuclease activity"/>
    <property type="evidence" value="ECO:0007669"/>
    <property type="project" value="UniProtKB-KW"/>
</dbReference>
<proteinExistence type="predicted"/>
<dbReference type="RefSeq" id="WP_147923744.1">
    <property type="nucleotide sequence ID" value="NZ_VRTY01000115.1"/>
</dbReference>
<dbReference type="InterPro" id="IPR003615">
    <property type="entry name" value="HNH_nuc"/>
</dbReference>
<name>A0A5C8J1K6_9BACT</name>
<dbReference type="EMBL" id="VRTY01000115">
    <property type="protein sequence ID" value="TXK27892.1"/>
    <property type="molecule type" value="Genomic_DNA"/>
</dbReference>
<dbReference type="Gene3D" id="1.10.30.50">
    <property type="match status" value="1"/>
</dbReference>
<dbReference type="CDD" id="cd00085">
    <property type="entry name" value="HNHc"/>
    <property type="match status" value="1"/>
</dbReference>
<dbReference type="Pfam" id="PF14279">
    <property type="entry name" value="HNH_5"/>
    <property type="match status" value="1"/>
</dbReference>
<keyword evidence="2" id="KW-0255">Endonuclease</keyword>
<reference evidence="2 3" key="1">
    <citation type="submission" date="2019-08" db="EMBL/GenBank/DDBJ databases">
        <authorList>
            <person name="Shi S."/>
        </authorList>
    </citation>
    <scope>NUCLEOTIDE SEQUENCE [LARGE SCALE GENOMIC DNA]</scope>
    <source>
        <strain evidence="2 3">GY10130</strain>
    </source>
</reference>
<dbReference type="OrthoDB" id="9802901at2"/>
<accession>A0A5C8J1K6</accession>
<protein>
    <submittedName>
        <fullName evidence="2">HNH endonuclease</fullName>
    </submittedName>
</protein>
<dbReference type="PANTHER" id="PTHR33877">
    <property type="entry name" value="SLL1193 PROTEIN"/>
    <property type="match status" value="1"/>
</dbReference>
<keyword evidence="3" id="KW-1185">Reference proteome</keyword>
<comment type="caution">
    <text evidence="2">The sequence shown here is derived from an EMBL/GenBank/DDBJ whole genome shotgun (WGS) entry which is preliminary data.</text>
</comment>
<keyword evidence="2" id="KW-0540">Nuclease</keyword>
<evidence type="ECO:0000259" key="1">
    <source>
        <dbReference type="SMART" id="SM00507"/>
    </source>
</evidence>
<dbReference type="InterPro" id="IPR029471">
    <property type="entry name" value="HNH_5"/>
</dbReference>